<proteinExistence type="predicted"/>
<dbReference type="EMBL" id="CP113520">
    <property type="protein sequence ID" value="WAJ27571.1"/>
    <property type="molecule type" value="Genomic_DNA"/>
</dbReference>
<evidence type="ECO:0000313" key="1">
    <source>
        <dbReference type="EMBL" id="WAJ27571.1"/>
    </source>
</evidence>
<reference evidence="1" key="1">
    <citation type="submission" date="2022-11" db="EMBL/GenBank/DDBJ databases">
        <title>beta-Carotene-producing bacterium, Jeongeuplla avenae sp. nov., alleviates the salt stress of Arabidopsis seedlings.</title>
        <authorList>
            <person name="Jiang L."/>
            <person name="Lee J."/>
        </authorList>
    </citation>
    <scope>NUCLEOTIDE SEQUENCE</scope>
    <source>
        <strain evidence="1">DY_R2A_6</strain>
    </source>
</reference>
<evidence type="ECO:0000313" key="2">
    <source>
        <dbReference type="Proteomes" id="UP001163223"/>
    </source>
</evidence>
<sequence>MIRLDSPFPLDDTCLMVAPVTVGRRKLVRLRVGDITVDLNPFQAEDLGKTLATMADLAWKQ</sequence>
<organism evidence="1 2">
    <name type="scientific">Antarcticirhabdus aurantiaca</name>
    <dbReference type="NCBI Taxonomy" id="2606717"/>
    <lineage>
        <taxon>Bacteria</taxon>
        <taxon>Pseudomonadati</taxon>
        <taxon>Pseudomonadota</taxon>
        <taxon>Alphaproteobacteria</taxon>
        <taxon>Hyphomicrobiales</taxon>
        <taxon>Aurantimonadaceae</taxon>
        <taxon>Antarcticirhabdus</taxon>
    </lineage>
</organism>
<accession>A0ACD4NLP6</accession>
<dbReference type="Proteomes" id="UP001163223">
    <property type="component" value="Chromosome"/>
</dbReference>
<keyword evidence="2" id="KW-1185">Reference proteome</keyword>
<name>A0ACD4NLP6_9HYPH</name>
<gene>
    <name evidence="1" type="ORF">OXU80_22425</name>
</gene>
<protein>
    <submittedName>
        <fullName evidence="1">Uncharacterized protein</fullName>
    </submittedName>
</protein>